<dbReference type="EMBL" id="LXWW01000057">
    <property type="protein sequence ID" value="OAO16847.1"/>
    <property type="molecule type" value="Genomic_DNA"/>
</dbReference>
<evidence type="ECO:0000256" key="4">
    <source>
        <dbReference type="ARBA" id="ARBA00022989"/>
    </source>
</evidence>
<protein>
    <submittedName>
        <fullName evidence="9">Transmembrane protein 87B</fullName>
    </submittedName>
</protein>
<feature type="transmembrane region" description="Helical" evidence="6">
    <location>
        <begin position="234"/>
        <end position="257"/>
    </location>
</feature>
<keyword evidence="3 7" id="KW-0732">Signal</keyword>
<feature type="transmembrane region" description="Helical" evidence="6">
    <location>
        <begin position="269"/>
        <end position="288"/>
    </location>
</feature>
<evidence type="ECO:0000256" key="1">
    <source>
        <dbReference type="ARBA" id="ARBA00004141"/>
    </source>
</evidence>
<sequence length="501" mass="56614">MFLNYLLLPILAMSVVVKYDPYNLNNATMIRQVYYMFDNKTAPASGDPGDGESFIDMSFTVEKTDSRLPAKAVLEVMVASDEVFENIGVEEKGVHYFCCDDQAFDDNQCNNHNRLWVRSPKTDGYRSDSVEFTGETKTVNVRYDVPKEGKYWIVVGLCDPDTQNVKVYGTVTAMNPYGHIPARMYGILPFTKFILMAYTILTMATGVFLGPVAIILTIVWVVRCCSYRKELMSVHVMITVVLVTFLLDVIMKLMMLTSYNANGEYPMKLTILSLCITAATHSVARCLTVMVAKGLGVSKASLAGSFWKIIVMGVVYFGFSLWDSISTTFATASQVSLYRIIPASLLDSLIYFWILQSLLDTIQELEDKKQTGKLDVFISLRNMIIVAVIISTLYNIVFSYLILQKKVEDLWKYQWFFNDGVWSTFYLVVVCVIMYLWAPNERSLAYAYHVQVSTDERQDTEEYAMQEEETLQPATEGSVKVATVEAAEENLKPMAINPQSA</sequence>
<evidence type="ECO:0000256" key="5">
    <source>
        <dbReference type="ARBA" id="ARBA00023136"/>
    </source>
</evidence>
<evidence type="ECO:0000259" key="8">
    <source>
        <dbReference type="Pfam" id="PF06814"/>
    </source>
</evidence>
<feature type="transmembrane region" description="Helical" evidence="6">
    <location>
        <begin position="300"/>
        <end position="319"/>
    </location>
</feature>
<comment type="subcellular location">
    <subcellularLocation>
        <location evidence="1">Membrane</location>
        <topology evidence="1">Multi-pass membrane protein</topology>
    </subcellularLocation>
</comment>
<dbReference type="AlphaFoldDB" id="A0A196SKX5"/>
<proteinExistence type="predicted"/>
<evidence type="ECO:0000313" key="10">
    <source>
        <dbReference type="Proteomes" id="UP000078348"/>
    </source>
</evidence>
<dbReference type="Proteomes" id="UP000078348">
    <property type="component" value="Unassembled WGS sequence"/>
</dbReference>
<feature type="transmembrane region" description="Helical" evidence="6">
    <location>
        <begin position="415"/>
        <end position="438"/>
    </location>
</feature>
<evidence type="ECO:0000256" key="6">
    <source>
        <dbReference type="SAM" id="Phobius"/>
    </source>
</evidence>
<feature type="chain" id="PRO_5008274688" evidence="7">
    <location>
        <begin position="19"/>
        <end position="501"/>
    </location>
</feature>
<dbReference type="PANTHER" id="PTHR21229">
    <property type="entry name" value="LUNG SEVEN TRANSMEMBRANE RECEPTOR"/>
    <property type="match status" value="1"/>
</dbReference>
<dbReference type="InterPro" id="IPR009637">
    <property type="entry name" value="GPR107/GPR108-like"/>
</dbReference>
<keyword evidence="10" id="KW-1185">Reference proteome</keyword>
<gene>
    <name evidence="9" type="ORF">AV274_1436</name>
</gene>
<feature type="transmembrane region" description="Helical" evidence="6">
    <location>
        <begin position="339"/>
        <end position="359"/>
    </location>
</feature>
<feature type="transmembrane region" description="Helical" evidence="6">
    <location>
        <begin position="193"/>
        <end position="222"/>
    </location>
</feature>
<dbReference type="OrthoDB" id="19932at2759"/>
<evidence type="ECO:0000256" key="2">
    <source>
        <dbReference type="ARBA" id="ARBA00022692"/>
    </source>
</evidence>
<comment type="caution">
    <text evidence="9">The sequence shown here is derived from an EMBL/GenBank/DDBJ whole genome shotgun (WGS) entry which is preliminary data.</text>
</comment>
<organism evidence="9 10">
    <name type="scientific">Blastocystis sp. subtype 1 (strain ATCC 50177 / NandII)</name>
    <dbReference type="NCBI Taxonomy" id="478820"/>
    <lineage>
        <taxon>Eukaryota</taxon>
        <taxon>Sar</taxon>
        <taxon>Stramenopiles</taxon>
        <taxon>Bigyra</taxon>
        <taxon>Opalozoa</taxon>
        <taxon>Opalinata</taxon>
        <taxon>Blastocystidae</taxon>
        <taxon>Blastocystis</taxon>
    </lineage>
</organism>
<dbReference type="InterPro" id="IPR053937">
    <property type="entry name" value="GOST_TM"/>
</dbReference>
<feature type="signal peptide" evidence="7">
    <location>
        <begin position="1"/>
        <end position="18"/>
    </location>
</feature>
<feature type="transmembrane region" description="Helical" evidence="6">
    <location>
        <begin position="380"/>
        <end position="403"/>
    </location>
</feature>
<name>A0A196SKX5_BLAHN</name>
<reference evidence="9 10" key="1">
    <citation type="submission" date="2016-05" db="EMBL/GenBank/DDBJ databases">
        <title>Nuclear genome of Blastocystis sp. subtype 1 NandII.</title>
        <authorList>
            <person name="Gentekaki E."/>
            <person name="Curtis B."/>
            <person name="Stairs C."/>
            <person name="Eme L."/>
            <person name="Herman E."/>
            <person name="Klimes V."/>
            <person name="Arias M.C."/>
            <person name="Elias M."/>
            <person name="Hilliou F."/>
            <person name="Klute M."/>
            <person name="Malik S.-B."/>
            <person name="Pightling A."/>
            <person name="Rachubinski R."/>
            <person name="Salas D."/>
            <person name="Schlacht A."/>
            <person name="Suga H."/>
            <person name="Archibald J."/>
            <person name="Ball S.G."/>
            <person name="Clark G."/>
            <person name="Dacks J."/>
            <person name="Van Der Giezen M."/>
            <person name="Tsaousis A."/>
            <person name="Roger A."/>
        </authorList>
    </citation>
    <scope>NUCLEOTIDE SEQUENCE [LARGE SCALE GENOMIC DNA]</scope>
    <source>
        <strain evidence="10">ATCC 50177 / NandII</strain>
    </source>
</reference>
<dbReference type="PANTHER" id="PTHR21229:SF1">
    <property type="entry name" value="GH17801P"/>
    <property type="match status" value="1"/>
</dbReference>
<keyword evidence="5 6" id="KW-0472">Membrane</keyword>
<dbReference type="GO" id="GO:0016020">
    <property type="term" value="C:membrane"/>
    <property type="evidence" value="ECO:0007669"/>
    <property type="project" value="UniProtKB-SubCell"/>
</dbReference>
<evidence type="ECO:0000256" key="7">
    <source>
        <dbReference type="SAM" id="SignalP"/>
    </source>
</evidence>
<dbReference type="STRING" id="478820.A0A196SKX5"/>
<keyword evidence="4 6" id="KW-1133">Transmembrane helix</keyword>
<feature type="domain" description="GOST seven transmembrane" evidence="8">
    <location>
        <begin position="213"/>
        <end position="442"/>
    </location>
</feature>
<dbReference type="Pfam" id="PF06814">
    <property type="entry name" value="GOST_TM"/>
    <property type="match status" value="1"/>
</dbReference>
<keyword evidence="2 6" id="KW-0812">Transmembrane</keyword>
<evidence type="ECO:0000256" key="3">
    <source>
        <dbReference type="ARBA" id="ARBA00022729"/>
    </source>
</evidence>
<dbReference type="GO" id="GO:0005794">
    <property type="term" value="C:Golgi apparatus"/>
    <property type="evidence" value="ECO:0007669"/>
    <property type="project" value="TreeGrafter"/>
</dbReference>
<evidence type="ECO:0000313" key="9">
    <source>
        <dbReference type="EMBL" id="OAO16847.1"/>
    </source>
</evidence>
<accession>A0A196SKX5</accession>